<dbReference type="AlphaFoldDB" id="A0AAW1R4T9"/>
<comment type="caution">
    <text evidence="7">The sequence shown here is derived from an EMBL/GenBank/DDBJ whole genome shotgun (WGS) entry which is preliminary data.</text>
</comment>
<evidence type="ECO:0000313" key="8">
    <source>
        <dbReference type="Proteomes" id="UP001489004"/>
    </source>
</evidence>
<dbReference type="Gene3D" id="1.20.140.140">
    <property type="entry name" value="Calcium release-activated calcium channel protein Orai"/>
    <property type="match status" value="2"/>
</dbReference>
<evidence type="ECO:0000256" key="3">
    <source>
        <dbReference type="ARBA" id="ARBA00022692"/>
    </source>
</evidence>
<evidence type="ECO:0000256" key="1">
    <source>
        <dbReference type="ARBA" id="ARBA00004141"/>
    </source>
</evidence>
<dbReference type="InterPro" id="IPR012446">
    <property type="entry name" value="CRAC_channel"/>
</dbReference>
<feature type="transmembrane region" description="Helical" evidence="6">
    <location>
        <begin position="460"/>
        <end position="479"/>
    </location>
</feature>
<comment type="similarity">
    <text evidence="2">Belongs to the Orai family.</text>
</comment>
<feature type="transmembrane region" description="Helical" evidence="6">
    <location>
        <begin position="188"/>
        <end position="207"/>
    </location>
</feature>
<feature type="transmembrane region" description="Helical" evidence="6">
    <location>
        <begin position="433"/>
        <end position="454"/>
    </location>
</feature>
<reference evidence="7 8" key="1">
    <citation type="journal article" date="2024" name="Nat. Commun.">
        <title>Phylogenomics reveals the evolutionary origins of lichenization in chlorophyte algae.</title>
        <authorList>
            <person name="Puginier C."/>
            <person name="Libourel C."/>
            <person name="Otte J."/>
            <person name="Skaloud P."/>
            <person name="Haon M."/>
            <person name="Grisel S."/>
            <person name="Petersen M."/>
            <person name="Berrin J.G."/>
            <person name="Delaux P.M."/>
            <person name="Dal Grande F."/>
            <person name="Keller J."/>
        </authorList>
    </citation>
    <scope>NUCLEOTIDE SEQUENCE [LARGE SCALE GENOMIC DNA]</scope>
    <source>
        <strain evidence="7 8">SAG 2043</strain>
    </source>
</reference>
<sequence length="532" mass="60383">MEVLEAAQRWRRQDMEQRMLDNARVLWDRFVEHSRVDMEEHAEYLRGMATLAALVAGFVMMSFFQFSFDPTQVPRSVLLGFVISNALTVAFSTCCMAMCALMLASTFKTYTSLLSEDQEAAFILQCRQFALRYKPGDRPPAPRRTFRKHWETRCQDEWRRALYMFVAGIGTFLANMSLAVFIKFWPDLLPAILMTVPLGLGFGYFYARVGRWTHHLVGTEHGGSAAKDLEPLLESLGLPFDWHLPPRAAPSASFTSLRQPAWDTVNPEPPPPSNRSHPEVQWREEDMQQRQLGNARVLWRRFIERERNDVEQRAEQLRSFSFLSSIIAGFAVSSLLQLVFDTRSVPFVRQVAFSVTVSLTAALMTCSMTMCSLIHMSILKAGHTLTTEADEAQFMAHCHDFATRYQPGDRPPQPRRTFRMHWDARCKAEWRRAFYIFSLGLAMFQANVIAAAWIKYIPYSTEATVASAIVGAGLLYLLLAHGRWVQHLFGHGTPAKQLLKESAVAVNGLPFAWHLAPLPGKSGRLMHLASSA</sequence>
<evidence type="ECO:0000256" key="2">
    <source>
        <dbReference type="ARBA" id="ARBA00008062"/>
    </source>
</evidence>
<feature type="transmembrane region" description="Helical" evidence="6">
    <location>
        <begin position="44"/>
        <end position="66"/>
    </location>
</feature>
<evidence type="ECO:0000256" key="6">
    <source>
        <dbReference type="SAM" id="Phobius"/>
    </source>
</evidence>
<dbReference type="InterPro" id="IPR038350">
    <property type="entry name" value="Orai_sf"/>
</dbReference>
<feature type="transmembrane region" description="Helical" evidence="6">
    <location>
        <begin position="161"/>
        <end position="182"/>
    </location>
</feature>
<keyword evidence="3 6" id="KW-0812">Transmembrane</keyword>
<keyword evidence="5 6" id="KW-0472">Membrane</keyword>
<feature type="transmembrane region" description="Helical" evidence="6">
    <location>
        <begin position="78"/>
        <end position="104"/>
    </location>
</feature>
<feature type="transmembrane region" description="Helical" evidence="6">
    <location>
        <begin position="320"/>
        <end position="340"/>
    </location>
</feature>
<accession>A0AAW1R4T9</accession>
<keyword evidence="4 6" id="KW-1133">Transmembrane helix</keyword>
<dbReference type="PANTHER" id="PTHR31501">
    <property type="entry name" value="CALCIUM RELEASE-ACTIVATED CALCIUM CHANNEL PROTEIN 1"/>
    <property type="match status" value="1"/>
</dbReference>
<organism evidence="7 8">
    <name type="scientific">[Myrmecia] bisecta</name>
    <dbReference type="NCBI Taxonomy" id="41462"/>
    <lineage>
        <taxon>Eukaryota</taxon>
        <taxon>Viridiplantae</taxon>
        <taxon>Chlorophyta</taxon>
        <taxon>core chlorophytes</taxon>
        <taxon>Trebouxiophyceae</taxon>
        <taxon>Trebouxiales</taxon>
        <taxon>Trebouxiaceae</taxon>
        <taxon>Myrmecia</taxon>
    </lineage>
</organism>
<dbReference type="Proteomes" id="UP001489004">
    <property type="component" value="Unassembled WGS sequence"/>
</dbReference>
<dbReference type="GO" id="GO:0016020">
    <property type="term" value="C:membrane"/>
    <property type="evidence" value="ECO:0007669"/>
    <property type="project" value="UniProtKB-SubCell"/>
</dbReference>
<evidence type="ECO:0000256" key="4">
    <source>
        <dbReference type="ARBA" id="ARBA00022989"/>
    </source>
</evidence>
<dbReference type="EMBL" id="JALJOR010000001">
    <property type="protein sequence ID" value="KAK9828657.1"/>
    <property type="molecule type" value="Genomic_DNA"/>
</dbReference>
<proteinExistence type="inferred from homology"/>
<name>A0AAW1R4T9_9CHLO</name>
<dbReference type="Pfam" id="PF07856">
    <property type="entry name" value="Orai-1"/>
    <property type="match status" value="2"/>
</dbReference>
<dbReference type="PANTHER" id="PTHR31501:SF7">
    <property type="entry name" value="CALCIUM RELEASE-ACTIVATED CALCIUM CHANNEL PROTEIN 1"/>
    <property type="match status" value="1"/>
</dbReference>
<evidence type="ECO:0000256" key="5">
    <source>
        <dbReference type="ARBA" id="ARBA00023136"/>
    </source>
</evidence>
<gene>
    <name evidence="7" type="ORF">WJX72_001365</name>
</gene>
<keyword evidence="8" id="KW-1185">Reference proteome</keyword>
<evidence type="ECO:0000313" key="7">
    <source>
        <dbReference type="EMBL" id="KAK9828657.1"/>
    </source>
</evidence>
<protein>
    <submittedName>
        <fullName evidence="7">Uncharacterized protein</fullName>
    </submittedName>
</protein>
<comment type="subcellular location">
    <subcellularLocation>
        <location evidence="1">Membrane</location>
        <topology evidence="1">Multi-pass membrane protein</topology>
    </subcellularLocation>
</comment>
<feature type="transmembrane region" description="Helical" evidence="6">
    <location>
        <begin position="352"/>
        <end position="374"/>
    </location>
</feature>